<dbReference type="Gene3D" id="3.40.190.10">
    <property type="entry name" value="Periplasmic binding protein-like II"/>
    <property type="match status" value="2"/>
</dbReference>
<evidence type="ECO:0000256" key="1">
    <source>
        <dbReference type="ARBA" id="ARBA00010333"/>
    </source>
</evidence>
<keyword evidence="2" id="KW-0813">Transport</keyword>
<dbReference type="SMART" id="SM00062">
    <property type="entry name" value="PBPb"/>
    <property type="match status" value="1"/>
</dbReference>
<dbReference type="PANTHER" id="PTHR30085">
    <property type="entry name" value="AMINO ACID ABC TRANSPORTER PERMEASE"/>
    <property type="match status" value="1"/>
</dbReference>
<comment type="similarity">
    <text evidence="1">Belongs to the bacterial solute-binding protein 3 family.</text>
</comment>
<sequence>MVTLTRMCRSGRGGRIRRAAAVALVAATLLPLAASCAAGTSIVDKDSLVIGVKPDQPGLGMKEANGKFTGFDVDVASYIARKLDKPVRFIAAPSSQREKMLMGGSVDLVVATYSITAERKTKVSFGGPYYVAHQDTLVRAGESGVTNVRDLRDRRLCQVTGSNSWRRVKEERKIPVALVPAGSYSECVSGLAEGKVDAVSTDDLILAGFATSGTKIVNAPFSDERYGVGIRTGDIDGCEAVNKAITEMYQDGTAKRLLQKWFAKSGLALSFTVPQFEGCG</sequence>
<evidence type="ECO:0000313" key="6">
    <source>
        <dbReference type="EMBL" id="GAA3846352.1"/>
    </source>
</evidence>
<dbReference type="Pfam" id="PF00497">
    <property type="entry name" value="SBP_bac_3"/>
    <property type="match status" value="1"/>
</dbReference>
<evidence type="ECO:0000259" key="5">
    <source>
        <dbReference type="SMART" id="SM00062"/>
    </source>
</evidence>
<keyword evidence="7" id="KW-1185">Reference proteome</keyword>
<accession>A0ABP7JJE4</accession>
<dbReference type="Proteomes" id="UP001500888">
    <property type="component" value="Unassembled WGS sequence"/>
</dbReference>
<protein>
    <submittedName>
        <fullName evidence="6">Glutamate ABC transporter substrate-binding protein</fullName>
    </submittedName>
</protein>
<reference evidence="7" key="1">
    <citation type="journal article" date="2019" name="Int. J. Syst. Evol. Microbiol.">
        <title>The Global Catalogue of Microorganisms (GCM) 10K type strain sequencing project: providing services to taxonomists for standard genome sequencing and annotation.</title>
        <authorList>
            <consortium name="The Broad Institute Genomics Platform"/>
            <consortium name="The Broad Institute Genome Sequencing Center for Infectious Disease"/>
            <person name="Wu L."/>
            <person name="Ma J."/>
        </authorList>
    </citation>
    <scope>NUCLEOTIDE SEQUENCE [LARGE SCALE GENOMIC DNA]</scope>
    <source>
        <strain evidence="7">JCM 16908</strain>
    </source>
</reference>
<dbReference type="CDD" id="cd13690">
    <property type="entry name" value="PBP2_GluB"/>
    <property type="match status" value="1"/>
</dbReference>
<dbReference type="InterPro" id="IPR001638">
    <property type="entry name" value="Solute-binding_3/MltF_N"/>
</dbReference>
<proteinExistence type="inferred from homology"/>
<dbReference type="InterPro" id="IPR051455">
    <property type="entry name" value="Bact_solute-bind_prot3"/>
</dbReference>
<evidence type="ECO:0000256" key="2">
    <source>
        <dbReference type="ARBA" id="ARBA00022448"/>
    </source>
</evidence>
<feature type="signal peptide" evidence="4">
    <location>
        <begin position="1"/>
        <end position="33"/>
    </location>
</feature>
<evidence type="ECO:0000256" key="3">
    <source>
        <dbReference type="ARBA" id="ARBA00022729"/>
    </source>
</evidence>
<keyword evidence="3 4" id="KW-0732">Signal</keyword>
<gene>
    <name evidence="6" type="ORF">GCM10022226_82400</name>
</gene>
<dbReference type="RefSeq" id="WP_344953627.1">
    <property type="nucleotide sequence ID" value="NZ_BAAAZR010000063.1"/>
</dbReference>
<feature type="chain" id="PRO_5045471083" evidence="4">
    <location>
        <begin position="34"/>
        <end position="280"/>
    </location>
</feature>
<name>A0ABP7JJE4_9ACTN</name>
<evidence type="ECO:0000313" key="7">
    <source>
        <dbReference type="Proteomes" id="UP001500888"/>
    </source>
</evidence>
<dbReference type="SUPFAM" id="SSF53850">
    <property type="entry name" value="Periplasmic binding protein-like II"/>
    <property type="match status" value="1"/>
</dbReference>
<evidence type="ECO:0000256" key="4">
    <source>
        <dbReference type="SAM" id="SignalP"/>
    </source>
</evidence>
<comment type="caution">
    <text evidence="6">The sequence shown here is derived from an EMBL/GenBank/DDBJ whole genome shotgun (WGS) entry which is preliminary data.</text>
</comment>
<dbReference type="PANTHER" id="PTHR30085:SF6">
    <property type="entry name" value="ABC TRANSPORTER GLUTAMINE-BINDING PROTEIN GLNH"/>
    <property type="match status" value="1"/>
</dbReference>
<organism evidence="6 7">
    <name type="scientific">Sphaerisporangium flaviroseum</name>
    <dbReference type="NCBI Taxonomy" id="509199"/>
    <lineage>
        <taxon>Bacteria</taxon>
        <taxon>Bacillati</taxon>
        <taxon>Actinomycetota</taxon>
        <taxon>Actinomycetes</taxon>
        <taxon>Streptosporangiales</taxon>
        <taxon>Streptosporangiaceae</taxon>
        <taxon>Sphaerisporangium</taxon>
    </lineage>
</organism>
<dbReference type="EMBL" id="BAAAZR010000063">
    <property type="protein sequence ID" value="GAA3846352.1"/>
    <property type="molecule type" value="Genomic_DNA"/>
</dbReference>
<feature type="domain" description="Solute-binding protein family 3/N-terminal" evidence="5">
    <location>
        <begin position="47"/>
        <end position="265"/>
    </location>
</feature>